<proteinExistence type="predicted"/>
<keyword evidence="1" id="KW-1185">Reference proteome</keyword>
<dbReference type="Proteomes" id="UP000036681">
    <property type="component" value="Unplaced"/>
</dbReference>
<name>A0A9J2PJ64_ASCLU</name>
<sequence>MQGKLPTFRCASFDVCAGLVRRFNCFGRADNVPSSLNNARLSMNILNVSFKCNSRNNIYLSRYCFESFTTLAANVVKFFSLTRLSKRSSVLLTFTESDIFLASNVLLELNTCKDGAEGLGACEGIAVERSNEKKCFKWLANVFR</sequence>
<dbReference type="AlphaFoldDB" id="A0A9J2PJ64"/>
<organism evidence="1 2">
    <name type="scientific">Ascaris lumbricoides</name>
    <name type="common">Giant roundworm</name>
    <dbReference type="NCBI Taxonomy" id="6252"/>
    <lineage>
        <taxon>Eukaryota</taxon>
        <taxon>Metazoa</taxon>
        <taxon>Ecdysozoa</taxon>
        <taxon>Nematoda</taxon>
        <taxon>Chromadorea</taxon>
        <taxon>Rhabditida</taxon>
        <taxon>Spirurina</taxon>
        <taxon>Ascaridomorpha</taxon>
        <taxon>Ascaridoidea</taxon>
        <taxon>Ascarididae</taxon>
        <taxon>Ascaris</taxon>
    </lineage>
</organism>
<protein>
    <submittedName>
        <fullName evidence="2">Uncharacterized protein</fullName>
    </submittedName>
</protein>
<accession>A0A9J2PJ64</accession>
<dbReference type="WBParaSite" id="ALUE_0000954301-mRNA-1">
    <property type="protein sequence ID" value="ALUE_0000954301-mRNA-1"/>
    <property type="gene ID" value="ALUE_0000954301"/>
</dbReference>
<evidence type="ECO:0000313" key="2">
    <source>
        <dbReference type="WBParaSite" id="ALUE_0000954301-mRNA-1"/>
    </source>
</evidence>
<evidence type="ECO:0000313" key="1">
    <source>
        <dbReference type="Proteomes" id="UP000036681"/>
    </source>
</evidence>
<reference evidence="2" key="1">
    <citation type="submission" date="2023-03" db="UniProtKB">
        <authorList>
            <consortium name="WormBaseParasite"/>
        </authorList>
    </citation>
    <scope>IDENTIFICATION</scope>
</reference>